<dbReference type="Proteomes" id="UP001169862">
    <property type="component" value="Unassembled WGS sequence"/>
</dbReference>
<dbReference type="SUPFAM" id="SSF51735">
    <property type="entry name" value="NAD(P)-binding Rossmann-fold domains"/>
    <property type="match status" value="1"/>
</dbReference>
<organism evidence="2 3">
    <name type="scientific">Neptunomonas phycophila</name>
    <dbReference type="NCBI Taxonomy" id="1572645"/>
    <lineage>
        <taxon>Bacteria</taxon>
        <taxon>Pseudomonadati</taxon>
        <taxon>Pseudomonadota</taxon>
        <taxon>Gammaproteobacteria</taxon>
        <taxon>Oceanospirillales</taxon>
        <taxon>Oceanospirillaceae</taxon>
        <taxon>Neptunomonas</taxon>
    </lineage>
</organism>
<name>A0AAW7XHC9_9GAMM</name>
<reference evidence="2" key="1">
    <citation type="submission" date="2023-07" db="EMBL/GenBank/DDBJ databases">
        <title>Genome content predicts the carbon catabolic preferences of heterotrophic bacteria.</title>
        <authorList>
            <person name="Gralka M."/>
        </authorList>
    </citation>
    <scope>NUCLEOTIDE SEQUENCE</scope>
    <source>
        <strain evidence="2">I2M16</strain>
    </source>
</reference>
<dbReference type="PANTHER" id="PTHR48079:SF6">
    <property type="entry name" value="NAD(P)-BINDING DOMAIN-CONTAINING PROTEIN-RELATED"/>
    <property type="match status" value="1"/>
</dbReference>
<dbReference type="Pfam" id="PF01370">
    <property type="entry name" value="Epimerase"/>
    <property type="match status" value="1"/>
</dbReference>
<dbReference type="GO" id="GO:0033711">
    <property type="term" value="F:4-phosphoerythronate dehydrogenase activity"/>
    <property type="evidence" value="ECO:0007669"/>
    <property type="project" value="UniProtKB-EC"/>
</dbReference>
<dbReference type="AlphaFoldDB" id="A0AAW7XHC9"/>
<protein>
    <submittedName>
        <fullName evidence="2">SDR family oxidoreductase</fullName>
        <ecNumber evidence="2">1.1.1.290</ecNumber>
    </submittedName>
</protein>
<dbReference type="InterPro" id="IPR001509">
    <property type="entry name" value="Epimerase_deHydtase"/>
</dbReference>
<evidence type="ECO:0000313" key="3">
    <source>
        <dbReference type="Proteomes" id="UP001169862"/>
    </source>
</evidence>
<feature type="domain" description="NAD-dependent epimerase/dehydratase" evidence="1">
    <location>
        <begin position="6"/>
        <end position="165"/>
    </location>
</feature>
<dbReference type="GO" id="GO:0004029">
    <property type="term" value="F:aldehyde dehydrogenase (NAD+) activity"/>
    <property type="evidence" value="ECO:0007669"/>
    <property type="project" value="TreeGrafter"/>
</dbReference>
<dbReference type="InterPro" id="IPR051783">
    <property type="entry name" value="NAD(P)-dependent_oxidoreduct"/>
</dbReference>
<gene>
    <name evidence="2" type="ORF">Q4490_08345</name>
</gene>
<dbReference type="EC" id="1.1.1.290" evidence="2"/>
<dbReference type="EMBL" id="JAUOPG010000004">
    <property type="protein sequence ID" value="MDO6453572.1"/>
    <property type="molecule type" value="Genomic_DNA"/>
</dbReference>
<accession>A0AAW7XHC9</accession>
<evidence type="ECO:0000313" key="2">
    <source>
        <dbReference type="EMBL" id="MDO6453572.1"/>
    </source>
</evidence>
<keyword evidence="2" id="KW-0560">Oxidoreductase</keyword>
<dbReference type="Gene3D" id="3.40.50.720">
    <property type="entry name" value="NAD(P)-binding Rossmann-like Domain"/>
    <property type="match status" value="1"/>
</dbReference>
<proteinExistence type="predicted"/>
<sequence length="280" mass="30675">MRKPKVLIAGCGDVGTALGLLLIDQGYEVYGLRRTINQLPDSIHAIKGDLIDKSSLSALADLPVLDYLVYSAAGGGRGAAAYQGTYIDGFSNVMQSLTHAPKHTFFTSSTSVYGQSNGEWVDETSPTEPNSETGKIMVAAEQQVLTQRNSTVVRFSGIYGPGRDHLIRTVQEGIIAPPEPVHYSNRIHRDDCAGVLAHLIGLVEQGQAIEPIYLASDDAPTPIHEVMKWLAQQRGIEIKGYKEIRRGGSKRCRNEKLKRLSYQLKAPSFVDGYVEPQSHR</sequence>
<dbReference type="PANTHER" id="PTHR48079">
    <property type="entry name" value="PROTEIN YEEZ"/>
    <property type="match status" value="1"/>
</dbReference>
<dbReference type="RefSeq" id="WP_277252062.1">
    <property type="nucleotide sequence ID" value="NZ_JALRCW010000017.1"/>
</dbReference>
<dbReference type="InterPro" id="IPR036291">
    <property type="entry name" value="NAD(P)-bd_dom_sf"/>
</dbReference>
<comment type="caution">
    <text evidence="2">The sequence shown here is derived from an EMBL/GenBank/DDBJ whole genome shotgun (WGS) entry which is preliminary data.</text>
</comment>
<dbReference type="CDD" id="cd05266">
    <property type="entry name" value="SDR_a4"/>
    <property type="match status" value="1"/>
</dbReference>
<dbReference type="GO" id="GO:0005737">
    <property type="term" value="C:cytoplasm"/>
    <property type="evidence" value="ECO:0007669"/>
    <property type="project" value="TreeGrafter"/>
</dbReference>
<evidence type="ECO:0000259" key="1">
    <source>
        <dbReference type="Pfam" id="PF01370"/>
    </source>
</evidence>